<dbReference type="EMBL" id="JADGKB010000050">
    <property type="protein sequence ID" value="KAJ3256475.1"/>
    <property type="molecule type" value="Genomic_DNA"/>
</dbReference>
<feature type="domain" description="GST C-terminal" evidence="3">
    <location>
        <begin position="82"/>
        <end position="200"/>
    </location>
</feature>
<dbReference type="FunFam" id="1.20.1050.10:FF:000010">
    <property type="entry name" value="Maleylacetoacetate isomerase isoform 1"/>
    <property type="match status" value="1"/>
</dbReference>
<dbReference type="InterPro" id="IPR004045">
    <property type="entry name" value="Glutathione_S-Trfase_N"/>
</dbReference>
<comment type="similarity">
    <text evidence="1">Belongs to the GST superfamily. Zeta family.</text>
</comment>
<sequence length="200" mass="22775">MTDNLKLYTYWRSSCSWRVRIALNYKDIPFDPIPKTPEYKEKNPNGVVPSLLFPDGKLVIQSSAILELVDELYPQKPLLPKDPFKRATVRSICALIGSDIQPIQNLRVLNYVGETKQEWAAHFIDLGFQALEAMLIKHGGKYCFGDEITLADAYLVPQVYNAKRWGVDMSKYPVITAINDRLVELEPFKKSDPSVQVDAQ</sequence>
<dbReference type="GO" id="GO:0004364">
    <property type="term" value="F:glutathione transferase activity"/>
    <property type="evidence" value="ECO:0007669"/>
    <property type="project" value="TreeGrafter"/>
</dbReference>
<proteinExistence type="inferred from homology"/>
<evidence type="ECO:0000259" key="3">
    <source>
        <dbReference type="PROSITE" id="PS50405"/>
    </source>
</evidence>
<protein>
    <recommendedName>
        <fullName evidence="6">Maleylacetoacetate isomerase</fullName>
    </recommendedName>
</protein>
<dbReference type="GO" id="GO:0006749">
    <property type="term" value="P:glutathione metabolic process"/>
    <property type="evidence" value="ECO:0007669"/>
    <property type="project" value="TreeGrafter"/>
</dbReference>
<dbReference type="InterPro" id="IPR036282">
    <property type="entry name" value="Glutathione-S-Trfase_C_sf"/>
</dbReference>
<dbReference type="InterPro" id="IPR040079">
    <property type="entry name" value="Glutathione_S-Trfase"/>
</dbReference>
<evidence type="ECO:0000256" key="1">
    <source>
        <dbReference type="ARBA" id="ARBA00010007"/>
    </source>
</evidence>
<dbReference type="Pfam" id="PF14497">
    <property type="entry name" value="GST_C_3"/>
    <property type="match status" value="1"/>
</dbReference>
<dbReference type="InterPro" id="IPR010987">
    <property type="entry name" value="Glutathione-S-Trfase_C-like"/>
</dbReference>
<dbReference type="SFLD" id="SFLDS00019">
    <property type="entry name" value="Glutathione_Transferase_(cytos"/>
    <property type="match status" value="1"/>
</dbReference>
<comment type="caution">
    <text evidence="4">The sequence shown here is derived from an EMBL/GenBank/DDBJ whole genome shotgun (WGS) entry which is preliminary data.</text>
</comment>
<dbReference type="GO" id="GO:0016034">
    <property type="term" value="F:maleylacetoacetate isomerase activity"/>
    <property type="evidence" value="ECO:0007669"/>
    <property type="project" value="TreeGrafter"/>
</dbReference>
<dbReference type="SUPFAM" id="SSF47616">
    <property type="entry name" value="GST C-terminal domain-like"/>
    <property type="match status" value="1"/>
</dbReference>
<dbReference type="AlphaFoldDB" id="A0AAD5Y597"/>
<dbReference type="PROSITE" id="PS50405">
    <property type="entry name" value="GST_CTER"/>
    <property type="match status" value="1"/>
</dbReference>
<dbReference type="SUPFAM" id="SSF52833">
    <property type="entry name" value="Thioredoxin-like"/>
    <property type="match status" value="1"/>
</dbReference>
<keyword evidence="5" id="KW-1185">Reference proteome</keyword>
<dbReference type="PROSITE" id="PS50404">
    <property type="entry name" value="GST_NTER"/>
    <property type="match status" value="1"/>
</dbReference>
<dbReference type="InterPro" id="IPR034330">
    <property type="entry name" value="GST_Zeta_C"/>
</dbReference>
<feature type="domain" description="GST N-terminal" evidence="2">
    <location>
        <begin position="3"/>
        <end position="77"/>
    </location>
</feature>
<dbReference type="InterPro" id="IPR005955">
    <property type="entry name" value="GST_Zeta"/>
</dbReference>
<dbReference type="Gene3D" id="1.20.1050.10">
    <property type="match status" value="1"/>
</dbReference>
<dbReference type="Proteomes" id="UP001210925">
    <property type="component" value="Unassembled WGS sequence"/>
</dbReference>
<dbReference type="CDD" id="cd03191">
    <property type="entry name" value="GST_C_Zeta"/>
    <property type="match status" value="1"/>
</dbReference>
<dbReference type="PANTHER" id="PTHR42673:SF4">
    <property type="entry name" value="MALEYLACETOACETATE ISOMERASE"/>
    <property type="match status" value="1"/>
</dbReference>
<reference evidence="4" key="1">
    <citation type="submission" date="2020-05" db="EMBL/GenBank/DDBJ databases">
        <title>Phylogenomic resolution of chytrid fungi.</title>
        <authorList>
            <person name="Stajich J.E."/>
            <person name="Amses K."/>
            <person name="Simmons R."/>
            <person name="Seto K."/>
            <person name="Myers J."/>
            <person name="Bonds A."/>
            <person name="Quandt C.A."/>
            <person name="Barry K."/>
            <person name="Liu P."/>
            <person name="Grigoriev I."/>
            <person name="Longcore J.E."/>
            <person name="James T.Y."/>
        </authorList>
    </citation>
    <scope>NUCLEOTIDE SEQUENCE</scope>
    <source>
        <strain evidence="4">PLAUS21</strain>
    </source>
</reference>
<name>A0AAD5Y597_9FUNG</name>
<dbReference type="Gene3D" id="3.40.30.10">
    <property type="entry name" value="Glutaredoxin"/>
    <property type="match status" value="1"/>
</dbReference>
<dbReference type="InterPro" id="IPR004046">
    <property type="entry name" value="GST_C"/>
</dbReference>
<dbReference type="PANTHER" id="PTHR42673">
    <property type="entry name" value="MALEYLACETOACETATE ISOMERASE"/>
    <property type="match status" value="1"/>
</dbReference>
<accession>A0AAD5Y597</accession>
<evidence type="ECO:0000259" key="2">
    <source>
        <dbReference type="PROSITE" id="PS50404"/>
    </source>
</evidence>
<gene>
    <name evidence="4" type="ORF">HK103_005473</name>
</gene>
<dbReference type="Pfam" id="PF13409">
    <property type="entry name" value="GST_N_2"/>
    <property type="match status" value="1"/>
</dbReference>
<evidence type="ECO:0000313" key="5">
    <source>
        <dbReference type="Proteomes" id="UP001210925"/>
    </source>
</evidence>
<dbReference type="NCBIfam" id="TIGR01262">
    <property type="entry name" value="maiA"/>
    <property type="match status" value="1"/>
</dbReference>
<dbReference type="GO" id="GO:0005739">
    <property type="term" value="C:mitochondrion"/>
    <property type="evidence" value="ECO:0007669"/>
    <property type="project" value="TreeGrafter"/>
</dbReference>
<organism evidence="4 5">
    <name type="scientific">Boothiomyces macroporosus</name>
    <dbReference type="NCBI Taxonomy" id="261099"/>
    <lineage>
        <taxon>Eukaryota</taxon>
        <taxon>Fungi</taxon>
        <taxon>Fungi incertae sedis</taxon>
        <taxon>Chytridiomycota</taxon>
        <taxon>Chytridiomycota incertae sedis</taxon>
        <taxon>Chytridiomycetes</taxon>
        <taxon>Rhizophydiales</taxon>
        <taxon>Terramycetaceae</taxon>
        <taxon>Boothiomyces</taxon>
    </lineage>
</organism>
<evidence type="ECO:0008006" key="6">
    <source>
        <dbReference type="Google" id="ProtNLM"/>
    </source>
</evidence>
<dbReference type="InterPro" id="IPR036249">
    <property type="entry name" value="Thioredoxin-like_sf"/>
</dbReference>
<dbReference type="SFLD" id="SFLDG00358">
    <property type="entry name" value="Main_(cytGST)"/>
    <property type="match status" value="1"/>
</dbReference>
<dbReference type="GO" id="GO:0006559">
    <property type="term" value="P:L-phenylalanine catabolic process"/>
    <property type="evidence" value="ECO:0007669"/>
    <property type="project" value="TreeGrafter"/>
</dbReference>
<evidence type="ECO:0000313" key="4">
    <source>
        <dbReference type="EMBL" id="KAJ3256475.1"/>
    </source>
</evidence>